<dbReference type="GO" id="GO:0005524">
    <property type="term" value="F:ATP binding"/>
    <property type="evidence" value="ECO:0007669"/>
    <property type="project" value="UniProtKB-KW"/>
</dbReference>
<keyword evidence="5" id="KW-0547">Nucleotide-binding</keyword>
<dbReference type="PROSITE" id="PS50990">
    <property type="entry name" value="PEPTIDASE_C39"/>
    <property type="match status" value="1"/>
</dbReference>
<keyword evidence="2" id="KW-0813">Transport</keyword>
<dbReference type="InterPro" id="IPR027417">
    <property type="entry name" value="P-loop_NTPase"/>
</dbReference>
<dbReference type="InterPro" id="IPR011527">
    <property type="entry name" value="ABC1_TM_dom"/>
</dbReference>
<dbReference type="InterPro" id="IPR003593">
    <property type="entry name" value="AAA+_ATPase"/>
</dbReference>
<dbReference type="EMBL" id="CP022515">
    <property type="protein sequence ID" value="ASO04564.1"/>
    <property type="molecule type" value="Genomic_DNA"/>
</dbReference>
<evidence type="ECO:0000256" key="8">
    <source>
        <dbReference type="ARBA" id="ARBA00022989"/>
    </source>
</evidence>
<dbReference type="InterPro" id="IPR005074">
    <property type="entry name" value="Peptidase_C39"/>
</dbReference>
<dbReference type="InterPro" id="IPR036640">
    <property type="entry name" value="ABC1_TM_sf"/>
</dbReference>
<evidence type="ECO:0000313" key="15">
    <source>
        <dbReference type="Proteomes" id="UP000204551"/>
    </source>
</evidence>
<dbReference type="SUPFAM" id="SSF52540">
    <property type="entry name" value="P-loop containing nucleoside triphosphate hydrolases"/>
    <property type="match status" value="1"/>
</dbReference>
<feature type="transmembrane region" description="Helical" evidence="10">
    <location>
        <begin position="205"/>
        <end position="225"/>
    </location>
</feature>
<dbReference type="GO" id="GO:0005886">
    <property type="term" value="C:plasma membrane"/>
    <property type="evidence" value="ECO:0007669"/>
    <property type="project" value="UniProtKB-SubCell"/>
</dbReference>
<evidence type="ECO:0000256" key="2">
    <source>
        <dbReference type="ARBA" id="ARBA00022448"/>
    </source>
</evidence>
<dbReference type="GO" id="GO:0016887">
    <property type="term" value="F:ATP hydrolysis activity"/>
    <property type="evidence" value="ECO:0007669"/>
    <property type="project" value="InterPro"/>
</dbReference>
<keyword evidence="8 10" id="KW-1133">Transmembrane helix</keyword>
<evidence type="ECO:0000256" key="7">
    <source>
        <dbReference type="ARBA" id="ARBA00022840"/>
    </source>
</evidence>
<dbReference type="KEGG" id="aalg:AREALGSMS7_01089"/>
<dbReference type="Gene3D" id="1.20.1560.10">
    <property type="entry name" value="ABC transporter type 1, transmembrane domain"/>
    <property type="match status" value="1"/>
</dbReference>
<feature type="domain" description="ABC transporter" evidence="11">
    <location>
        <begin position="485"/>
        <end position="723"/>
    </location>
</feature>
<evidence type="ECO:0000256" key="1">
    <source>
        <dbReference type="ARBA" id="ARBA00004651"/>
    </source>
</evidence>
<dbReference type="Proteomes" id="UP000204551">
    <property type="component" value="Chromosome"/>
</dbReference>
<evidence type="ECO:0000313" key="14">
    <source>
        <dbReference type="EMBL" id="ASO04564.1"/>
    </source>
</evidence>
<organism evidence="14 15">
    <name type="scientific">Arenibacter algicola</name>
    <dbReference type="NCBI Taxonomy" id="616991"/>
    <lineage>
        <taxon>Bacteria</taxon>
        <taxon>Pseudomonadati</taxon>
        <taxon>Bacteroidota</taxon>
        <taxon>Flavobacteriia</taxon>
        <taxon>Flavobacteriales</taxon>
        <taxon>Flavobacteriaceae</taxon>
        <taxon>Arenibacter</taxon>
    </lineage>
</organism>
<dbReference type="Pfam" id="PF00005">
    <property type="entry name" value="ABC_tran"/>
    <property type="match status" value="1"/>
</dbReference>
<keyword evidence="6 14" id="KW-0378">Hydrolase</keyword>
<dbReference type="Gene3D" id="3.40.50.300">
    <property type="entry name" value="P-loop containing nucleotide triphosphate hydrolases"/>
    <property type="match status" value="1"/>
</dbReference>
<dbReference type="CDD" id="cd02418">
    <property type="entry name" value="Peptidase_C39B"/>
    <property type="match status" value="1"/>
</dbReference>
<dbReference type="PROSITE" id="PS50929">
    <property type="entry name" value="ABC_TM1F"/>
    <property type="match status" value="1"/>
</dbReference>
<dbReference type="InterPro" id="IPR003439">
    <property type="entry name" value="ABC_transporter-like_ATP-bd"/>
</dbReference>
<keyword evidence="4 10" id="KW-0812">Transmembrane</keyword>
<comment type="subcellular location">
    <subcellularLocation>
        <location evidence="1">Cell membrane</location>
        <topology evidence="1">Multi-pass membrane protein</topology>
    </subcellularLocation>
</comment>
<dbReference type="Gene3D" id="3.90.70.10">
    <property type="entry name" value="Cysteine proteinases"/>
    <property type="match status" value="1"/>
</dbReference>
<evidence type="ECO:0000256" key="4">
    <source>
        <dbReference type="ARBA" id="ARBA00022692"/>
    </source>
</evidence>
<dbReference type="InterPro" id="IPR039421">
    <property type="entry name" value="Type_1_exporter"/>
</dbReference>
<dbReference type="FunFam" id="3.40.50.300:FF:000221">
    <property type="entry name" value="Multidrug ABC transporter ATP-binding protein"/>
    <property type="match status" value="1"/>
</dbReference>
<dbReference type="RefSeq" id="WP_232514056.1">
    <property type="nucleotide sequence ID" value="NZ_CP022515.1"/>
</dbReference>
<evidence type="ECO:0000256" key="3">
    <source>
        <dbReference type="ARBA" id="ARBA00022475"/>
    </source>
</evidence>
<dbReference type="GO" id="GO:0008233">
    <property type="term" value="F:peptidase activity"/>
    <property type="evidence" value="ECO:0007669"/>
    <property type="project" value="InterPro"/>
</dbReference>
<dbReference type="EC" id="3.4.22.-" evidence="14"/>
<reference evidence="14 15" key="1">
    <citation type="submission" date="2017-07" db="EMBL/GenBank/DDBJ databases">
        <title>Genome Sequence of Arenibacter algicola Strain SMS7 Isolated from a culture of the Diatom Skeletonema marinoi.</title>
        <authorList>
            <person name="Topel M."/>
            <person name="Pinder M.I.M."/>
            <person name="Johansson O.N."/>
            <person name="Kourtchenko O."/>
            <person name="Godhe A."/>
            <person name="Clarke A.K."/>
        </authorList>
    </citation>
    <scope>NUCLEOTIDE SEQUENCE [LARGE SCALE GENOMIC DNA]</scope>
    <source>
        <strain evidence="14 15">SMS7</strain>
    </source>
</reference>
<feature type="domain" description="ABC transmembrane type-1" evidence="12">
    <location>
        <begin position="175"/>
        <end position="454"/>
    </location>
</feature>
<feature type="transmembrane region" description="Helical" evidence="10">
    <location>
        <begin position="171"/>
        <end position="193"/>
    </location>
</feature>
<evidence type="ECO:0000256" key="6">
    <source>
        <dbReference type="ARBA" id="ARBA00022801"/>
    </source>
</evidence>
<keyword evidence="7 14" id="KW-0067">ATP-binding</keyword>
<dbReference type="PANTHER" id="PTHR43394">
    <property type="entry name" value="ATP-DEPENDENT PERMEASE MDL1, MITOCHONDRIAL"/>
    <property type="match status" value="1"/>
</dbReference>
<keyword evidence="9 10" id="KW-0472">Membrane</keyword>
<accession>A0A221UT87</accession>
<evidence type="ECO:0000259" key="13">
    <source>
        <dbReference type="PROSITE" id="PS50990"/>
    </source>
</evidence>
<dbReference type="PANTHER" id="PTHR43394:SF1">
    <property type="entry name" value="ATP-BINDING CASSETTE SUB-FAMILY B MEMBER 10, MITOCHONDRIAL"/>
    <property type="match status" value="1"/>
</dbReference>
<evidence type="ECO:0000256" key="9">
    <source>
        <dbReference type="ARBA" id="ARBA00023136"/>
    </source>
</evidence>
<dbReference type="AlphaFoldDB" id="A0A221UT87"/>
<proteinExistence type="predicted"/>
<dbReference type="SUPFAM" id="SSF90123">
    <property type="entry name" value="ABC transporter transmembrane region"/>
    <property type="match status" value="1"/>
</dbReference>
<feature type="transmembrane region" description="Helical" evidence="10">
    <location>
        <begin position="313"/>
        <end position="330"/>
    </location>
</feature>
<dbReference type="Pfam" id="PF03412">
    <property type="entry name" value="Peptidase_C39"/>
    <property type="match status" value="1"/>
</dbReference>
<dbReference type="SMART" id="SM00382">
    <property type="entry name" value="AAA"/>
    <property type="match status" value="1"/>
</dbReference>
<protein>
    <submittedName>
        <fullName evidence="14">Lactococcin-G-processing and transport ATP-binding protein LagD</fullName>
        <ecNumber evidence="14">3.4.22.-</ecNumber>
    </submittedName>
</protein>
<dbReference type="CDD" id="cd18571">
    <property type="entry name" value="ABC_6TM_peptidase_like"/>
    <property type="match status" value="1"/>
</dbReference>
<evidence type="ECO:0000259" key="12">
    <source>
        <dbReference type="PROSITE" id="PS50929"/>
    </source>
</evidence>
<feature type="domain" description="Peptidase C39" evidence="13">
    <location>
        <begin position="13"/>
        <end position="133"/>
    </location>
</feature>
<dbReference type="eggNOG" id="COG2274">
    <property type="taxonomic scope" value="Bacteria"/>
</dbReference>
<gene>
    <name evidence="14" type="primary">lagD</name>
    <name evidence="14" type="ORF">AREALGSMS7_01089</name>
</gene>
<evidence type="ECO:0000259" key="11">
    <source>
        <dbReference type="PROSITE" id="PS50893"/>
    </source>
</evidence>
<evidence type="ECO:0000256" key="10">
    <source>
        <dbReference type="SAM" id="Phobius"/>
    </source>
</evidence>
<dbReference type="PROSITE" id="PS50893">
    <property type="entry name" value="ABC_TRANSPORTER_2"/>
    <property type="match status" value="1"/>
</dbReference>
<dbReference type="GO" id="GO:0006508">
    <property type="term" value="P:proteolysis"/>
    <property type="evidence" value="ECO:0007669"/>
    <property type="project" value="InterPro"/>
</dbReference>
<dbReference type="Pfam" id="PF00664">
    <property type="entry name" value="ABC_membrane"/>
    <property type="match status" value="1"/>
</dbReference>
<name>A0A221UT87_9FLAO</name>
<dbReference type="PROSITE" id="PS00211">
    <property type="entry name" value="ABC_TRANSPORTER_1"/>
    <property type="match status" value="1"/>
</dbReference>
<dbReference type="STRING" id="616991.GCA_000733925_04194"/>
<evidence type="ECO:0000256" key="5">
    <source>
        <dbReference type="ARBA" id="ARBA00022741"/>
    </source>
</evidence>
<keyword evidence="3" id="KW-1003">Cell membrane</keyword>
<feature type="transmembrane region" description="Helical" evidence="10">
    <location>
        <begin position="288"/>
        <end position="307"/>
    </location>
</feature>
<dbReference type="InterPro" id="IPR017871">
    <property type="entry name" value="ABC_transporter-like_CS"/>
</dbReference>
<dbReference type="GO" id="GO:0015421">
    <property type="term" value="F:ABC-type oligopeptide transporter activity"/>
    <property type="evidence" value="ECO:0007669"/>
    <property type="project" value="TreeGrafter"/>
</dbReference>
<sequence length="725" mass="81984">MMFGTNHFPNYRQLDQMDCGPTCVKIIAKHYGKEYSLDYLRQISNLRTGGVSLAGISEALDYIGFDTVGIRADFVELVKDVPLPAIAHWENNHFIVVHGTSKKHIYVSDPAIGLVKYSYREFVEKWVGKQHGRGILLLIEPNRQFLNNQEDGTSPLGLQYLYHYLLPYKKYIGQLCLGLLLATTIQLLLPFLTQSLVDYGIDYENLSFIYLVVIAQVFLFSTRLASEIIRDWLLLHMSTQINIAMISDFLDKLLLLPITYFDSKTKGDFMQRIYDHHRIDEFLGGRSLSIAFDLFSILVFGLVLGYFNTDVLLIFMIGTFLFGFWTLLFLKRKAFLDHKLFNLNRQDQSLLIQLISAIREIKLNGSEQRRKLEWKKVQAKLYRLKTNILKVDQVQLKGGFLLNEMTSILIIFWSAKAVVYGEITLGTMLAIQFIVGSLSIPISNTLDFIVGLQRAALSLKRLSEVHSRHIEVSPNVTNVIVSGDIVISNLDFGYGESASKKVLDDVSIIIPKGKTTAIVGQSGSGKTTLLKLLLKLYEPKKGNIKIGEEHLKFVNAKKWREHCGAVLQDGSLFNDTLERNITESGGNKPTNRKRLIEAAAIANLTDLVENLPLGYDALIGEQGSILSGGEKQRLLIARAIYKNPDYIFFDEATSALDAENEKVISENLKSFCMDKTVVIVAHRLSTVRKADQIIVMDKGKIVEKGCHHELIELQGRYHELIINQL</sequence>